<protein>
    <submittedName>
        <fullName evidence="1">Uncharacterized protein</fullName>
    </submittedName>
</protein>
<evidence type="ECO:0000313" key="2">
    <source>
        <dbReference type="Proteomes" id="UP000281128"/>
    </source>
</evidence>
<comment type="caution">
    <text evidence="1">The sequence shown here is derived from an EMBL/GenBank/DDBJ whole genome shotgun (WGS) entry which is preliminary data.</text>
</comment>
<dbReference type="RefSeq" id="WP_121165960.1">
    <property type="nucleotide sequence ID" value="NZ_RAPE01000002.1"/>
</dbReference>
<sequence length="421" mass="45789">MQPPDPATITRLLRRLPVMRAMRRLTGSGAPSLHDLDMLSRRIILPSMPITDEEMARAEFQDRGLRFARQEQWAELAEAIHDADAARTATPGGESAAMLLAFGARSDVVAMAEDALFDGVAPPQDGIDAFESILNDHPDDYALAMIVAMAHVDIGWAWRNAPAGAGSHAPEDREARFRRHFDRAAGVLAPHSGLAENAPSLAAAECALLAALSQTDRRISDDFEDLIDLDPTGSRHMRALGQTLLPARLGDYHTLELEARRTAARTGDVWGAGAYAWVYLDALALDPGALGLIDTVFFGDGLRDIIARCPDQHTANLLAAFCAISMRPRDDDPAPIARVRAALHANLRWILSDHLHELHPLIWTQALHHPGQTPRLPSRRALISEGRRTALRAIASIFADDIADGGSIAFSPAGMYRLPTI</sequence>
<keyword evidence="2" id="KW-1185">Reference proteome</keyword>
<reference evidence="1 2" key="1">
    <citation type="submission" date="2018-09" db="EMBL/GenBank/DDBJ databases">
        <title>Roseovarius spongiae sp. nov., isolated from a marine sponge.</title>
        <authorList>
            <person name="Zhuang L."/>
            <person name="Luo L."/>
        </authorList>
    </citation>
    <scope>NUCLEOTIDE SEQUENCE [LARGE SCALE GENOMIC DNA]</scope>
    <source>
        <strain evidence="1 2">HN-E21</strain>
    </source>
</reference>
<name>A0A3A8B9K3_9RHOB</name>
<accession>A0A3A8B9K3</accession>
<gene>
    <name evidence="1" type="ORF">D6850_08875</name>
</gene>
<dbReference type="AlphaFoldDB" id="A0A3A8B9K3"/>
<organism evidence="1 2">
    <name type="scientific">Roseovarius spongiae</name>
    <dbReference type="NCBI Taxonomy" id="2320272"/>
    <lineage>
        <taxon>Bacteria</taxon>
        <taxon>Pseudomonadati</taxon>
        <taxon>Pseudomonadota</taxon>
        <taxon>Alphaproteobacteria</taxon>
        <taxon>Rhodobacterales</taxon>
        <taxon>Roseobacteraceae</taxon>
        <taxon>Roseovarius</taxon>
    </lineage>
</organism>
<dbReference type="EMBL" id="RAPE01000002">
    <property type="protein sequence ID" value="RKF14965.1"/>
    <property type="molecule type" value="Genomic_DNA"/>
</dbReference>
<dbReference type="Proteomes" id="UP000281128">
    <property type="component" value="Unassembled WGS sequence"/>
</dbReference>
<evidence type="ECO:0000313" key="1">
    <source>
        <dbReference type="EMBL" id="RKF14965.1"/>
    </source>
</evidence>
<proteinExistence type="predicted"/>
<dbReference type="OrthoDB" id="7734559at2"/>